<evidence type="ECO:0000256" key="1">
    <source>
        <dbReference type="ARBA" id="ARBA00008007"/>
    </source>
</evidence>
<protein>
    <submittedName>
        <fullName evidence="2">ComFC protein</fullName>
    </submittedName>
</protein>
<dbReference type="AlphaFoldDB" id="Q65QB9"/>
<dbReference type="HOGENOM" id="CLU_054549_0_2_6"/>
<dbReference type="eggNOG" id="COG1040">
    <property type="taxonomic scope" value="Bacteria"/>
</dbReference>
<dbReference type="OrthoDB" id="9793412at2"/>
<reference evidence="2 3" key="1">
    <citation type="journal article" date="2004" name="Nat. Biotechnol.">
        <title>The genome sequence of the capnophilic rumen bacterium Mannheimia succiniciproducens.</title>
        <authorList>
            <person name="Hong S.H."/>
            <person name="Kim J.S."/>
            <person name="Lee S.Y."/>
            <person name="In Y.H."/>
            <person name="Choi S.S."/>
            <person name="Rih J.-K."/>
            <person name="Kim C.H."/>
            <person name="Jeong H."/>
            <person name="Hur C.G."/>
            <person name="Kim J.J."/>
        </authorList>
    </citation>
    <scope>NUCLEOTIDE SEQUENCE [LARGE SCALE GENOMIC DNA]</scope>
    <source>
        <strain evidence="3">KCTC 0769BP / MBEL55E</strain>
    </source>
</reference>
<dbReference type="Proteomes" id="UP000000607">
    <property type="component" value="Chromosome"/>
</dbReference>
<evidence type="ECO:0000313" key="3">
    <source>
        <dbReference type="Proteomes" id="UP000000607"/>
    </source>
</evidence>
<dbReference type="STRING" id="221988.MS2234"/>
<dbReference type="InterPro" id="IPR000836">
    <property type="entry name" value="PRTase_dom"/>
</dbReference>
<dbReference type="PANTHER" id="PTHR47505:SF1">
    <property type="entry name" value="DNA UTILIZATION PROTEIN YHGH"/>
    <property type="match status" value="1"/>
</dbReference>
<dbReference type="SUPFAM" id="SSF53271">
    <property type="entry name" value="PRTase-like"/>
    <property type="match status" value="1"/>
</dbReference>
<dbReference type="EMBL" id="AE016827">
    <property type="protein sequence ID" value="AAU38841.1"/>
    <property type="molecule type" value="Genomic_DNA"/>
</dbReference>
<organism evidence="2 3">
    <name type="scientific">Mannheimia succiniciproducens (strain KCTC 0769BP / MBEL55E)</name>
    <dbReference type="NCBI Taxonomy" id="221988"/>
    <lineage>
        <taxon>Bacteria</taxon>
        <taxon>Pseudomonadati</taxon>
        <taxon>Pseudomonadota</taxon>
        <taxon>Gammaproteobacteria</taxon>
        <taxon>Pasteurellales</taxon>
        <taxon>Pasteurellaceae</taxon>
        <taxon>Basfia</taxon>
    </lineage>
</organism>
<evidence type="ECO:0000313" key="2">
    <source>
        <dbReference type="EMBL" id="AAU38841.1"/>
    </source>
</evidence>
<dbReference type="InterPro" id="IPR051910">
    <property type="entry name" value="ComF/GntX_DNA_util-trans"/>
</dbReference>
<proteinExistence type="inferred from homology"/>
<gene>
    <name evidence="2" type="primary">comFC</name>
    <name evidence="2" type="ordered locus">MS2234</name>
</gene>
<comment type="similarity">
    <text evidence="1">Belongs to the ComF/GntX family.</text>
</comment>
<dbReference type="RefSeq" id="WP_011201385.1">
    <property type="nucleotide sequence ID" value="NC_006300.1"/>
</dbReference>
<dbReference type="PANTHER" id="PTHR47505">
    <property type="entry name" value="DNA UTILIZATION PROTEIN YHGH"/>
    <property type="match status" value="1"/>
</dbReference>
<accession>Q65QB9</accession>
<dbReference type="Gene3D" id="3.40.50.2020">
    <property type="match status" value="1"/>
</dbReference>
<sequence>MNWFAFRCIYCQRKLAIGSHGLCCSCNKQIRRFNYCGVCGSELAENTLGCGNCLQNRPAWHRMVIIGAYKMPLSSLIHRFKFQNSFYFDRTLARLLYLAIRDARRTHGLMLPEVIIPVPLHHFRHWRRGYNQADLLAGQLAKWLNIPCNNRLIKRVKHTRTQRGLSAAARRVNLQKAFRFADKKQACPYKSVALVDDVITTGSTLNALAGLFVQQGVEQIQVWGLARA</sequence>
<dbReference type="KEGG" id="msu:MS2234"/>
<dbReference type="InterPro" id="IPR029057">
    <property type="entry name" value="PRTase-like"/>
</dbReference>
<dbReference type="CDD" id="cd06223">
    <property type="entry name" value="PRTases_typeI"/>
    <property type="match status" value="1"/>
</dbReference>
<name>Q65QB9_MANSM</name>
<keyword evidence="3" id="KW-1185">Reference proteome</keyword>